<evidence type="ECO:0000256" key="1">
    <source>
        <dbReference type="ARBA" id="ARBA00022723"/>
    </source>
</evidence>
<comment type="caution">
    <text evidence="6">The sequence shown here is derived from an EMBL/GenBank/DDBJ whole genome shotgun (WGS) entry which is preliminary data.</text>
</comment>
<evidence type="ECO:0000259" key="5">
    <source>
        <dbReference type="SMART" id="SM00829"/>
    </source>
</evidence>
<reference evidence="6 7" key="1">
    <citation type="submission" date="2018-06" db="EMBL/GenBank/DDBJ databases">
        <title>Genomic Encyclopedia of Archaeal and Bacterial Type Strains, Phase II (KMG-II): from individual species to whole genera.</title>
        <authorList>
            <person name="Goeker M."/>
        </authorList>
    </citation>
    <scope>NUCLEOTIDE SEQUENCE [LARGE SCALE GENOMIC DNA]</scope>
    <source>
        <strain evidence="6 7">KACC 16626</strain>
    </source>
</reference>
<accession>A0A318TJZ4</accession>
<proteinExistence type="inferred from homology"/>
<dbReference type="SUPFAM" id="SSF51735">
    <property type="entry name" value="NAD(P)-binding Rossmann-fold domains"/>
    <property type="match status" value="1"/>
</dbReference>
<name>A0A318TJZ4_9BACL</name>
<gene>
    <name evidence="6" type="ORF">BJ095_1196</name>
</gene>
<dbReference type="SUPFAM" id="SSF50129">
    <property type="entry name" value="GroES-like"/>
    <property type="match status" value="1"/>
</dbReference>
<keyword evidence="1 4" id="KW-0479">Metal-binding</keyword>
<dbReference type="GO" id="GO:0016491">
    <property type="term" value="F:oxidoreductase activity"/>
    <property type="evidence" value="ECO:0007669"/>
    <property type="project" value="UniProtKB-KW"/>
</dbReference>
<keyword evidence="2 4" id="KW-0862">Zinc</keyword>
<dbReference type="AlphaFoldDB" id="A0A318TJZ4"/>
<dbReference type="InterPro" id="IPR013154">
    <property type="entry name" value="ADH-like_N"/>
</dbReference>
<dbReference type="PANTHER" id="PTHR43401:SF2">
    <property type="entry name" value="L-THREONINE 3-DEHYDROGENASE"/>
    <property type="match status" value="1"/>
</dbReference>
<dbReference type="EMBL" id="QJTJ01000019">
    <property type="protein sequence ID" value="PYF05132.1"/>
    <property type="molecule type" value="Genomic_DNA"/>
</dbReference>
<dbReference type="Gene3D" id="3.90.180.10">
    <property type="entry name" value="Medium-chain alcohol dehydrogenases, catalytic domain"/>
    <property type="match status" value="1"/>
</dbReference>
<protein>
    <submittedName>
        <fullName evidence="6">Threonine dehydrogenase-like Zn-dependent dehydrogenase</fullName>
    </submittedName>
</protein>
<dbReference type="SMART" id="SM00829">
    <property type="entry name" value="PKS_ER"/>
    <property type="match status" value="1"/>
</dbReference>
<dbReference type="InterPro" id="IPR013149">
    <property type="entry name" value="ADH-like_C"/>
</dbReference>
<comment type="similarity">
    <text evidence="4">Belongs to the zinc-containing alcohol dehydrogenase family.</text>
</comment>
<dbReference type="Pfam" id="PF08240">
    <property type="entry name" value="ADH_N"/>
    <property type="match status" value="1"/>
</dbReference>
<dbReference type="PANTHER" id="PTHR43401">
    <property type="entry name" value="L-THREONINE 3-DEHYDROGENASE"/>
    <property type="match status" value="1"/>
</dbReference>
<evidence type="ECO:0000256" key="4">
    <source>
        <dbReference type="RuleBase" id="RU361277"/>
    </source>
</evidence>
<comment type="cofactor">
    <cofactor evidence="4">
        <name>Zn(2+)</name>
        <dbReference type="ChEBI" id="CHEBI:29105"/>
    </cofactor>
</comment>
<evidence type="ECO:0000256" key="3">
    <source>
        <dbReference type="ARBA" id="ARBA00023002"/>
    </source>
</evidence>
<evidence type="ECO:0000313" key="6">
    <source>
        <dbReference type="EMBL" id="PYF05132.1"/>
    </source>
</evidence>
<dbReference type="InterPro" id="IPR050129">
    <property type="entry name" value="Zn_alcohol_dh"/>
</dbReference>
<sequence length="382" mass="42123">MNESKSEKGMATMEIPKLSRAAVLRNFGEKLQIENVEIPQTIEPRAVLVKNQMSSICGTDVHLWQGELNLKVNLPVILGHEMVGEIVKLGEEVSVDSIGNPLKEGDRVIWSHADCGNCYYCNVEKQPTLCLNRRSYMYETMEKYPYLMGGFSEYGYILPTSGRVKVPDTVSSELASLCSCAFRSVMNSFNQLGSISSEDIVVVQGTGPLGLLAICVAKKAGAKSVIAIGGPEERLSLAEEMGADIIINISIEKTMESRNAIINNLTNGLGADIVLEYSGHPSAFEEGLNYIRKNGRYVVVGQLGTGKVEIMPSLITAKNLKLIGSFSGGIGNYYQALKFIEKYQYEVPFNKMITNIYYLEEINEALESMKDFKEIKPIIKLA</sequence>
<evidence type="ECO:0000256" key="2">
    <source>
        <dbReference type="ARBA" id="ARBA00022833"/>
    </source>
</evidence>
<dbReference type="Proteomes" id="UP000247416">
    <property type="component" value="Unassembled WGS sequence"/>
</dbReference>
<dbReference type="GO" id="GO:0008270">
    <property type="term" value="F:zinc ion binding"/>
    <property type="evidence" value="ECO:0007669"/>
    <property type="project" value="InterPro"/>
</dbReference>
<dbReference type="InterPro" id="IPR002328">
    <property type="entry name" value="ADH_Zn_CS"/>
</dbReference>
<dbReference type="InterPro" id="IPR020843">
    <property type="entry name" value="ER"/>
</dbReference>
<dbReference type="CDD" id="cd08231">
    <property type="entry name" value="MDR_TM0436_like"/>
    <property type="match status" value="1"/>
</dbReference>
<evidence type="ECO:0000313" key="7">
    <source>
        <dbReference type="Proteomes" id="UP000247416"/>
    </source>
</evidence>
<feature type="domain" description="Enoyl reductase (ER)" evidence="5">
    <location>
        <begin position="28"/>
        <end position="379"/>
    </location>
</feature>
<keyword evidence="7" id="KW-1185">Reference proteome</keyword>
<dbReference type="InterPro" id="IPR011032">
    <property type="entry name" value="GroES-like_sf"/>
</dbReference>
<organism evidence="6 7">
    <name type="scientific">Ureibacillus chungkukjangi</name>
    <dbReference type="NCBI Taxonomy" id="1202712"/>
    <lineage>
        <taxon>Bacteria</taxon>
        <taxon>Bacillati</taxon>
        <taxon>Bacillota</taxon>
        <taxon>Bacilli</taxon>
        <taxon>Bacillales</taxon>
        <taxon>Caryophanaceae</taxon>
        <taxon>Ureibacillus</taxon>
    </lineage>
</organism>
<dbReference type="Pfam" id="PF00107">
    <property type="entry name" value="ADH_zinc_N"/>
    <property type="match status" value="1"/>
</dbReference>
<keyword evidence="3" id="KW-0560">Oxidoreductase</keyword>
<dbReference type="Gene3D" id="3.40.50.720">
    <property type="entry name" value="NAD(P)-binding Rossmann-like Domain"/>
    <property type="match status" value="1"/>
</dbReference>
<dbReference type="PROSITE" id="PS00059">
    <property type="entry name" value="ADH_ZINC"/>
    <property type="match status" value="1"/>
</dbReference>
<dbReference type="InterPro" id="IPR036291">
    <property type="entry name" value="NAD(P)-bd_dom_sf"/>
</dbReference>